<reference evidence="2" key="2">
    <citation type="submission" date="2020-05" db="UniProtKB">
        <authorList>
            <consortium name="EnsemblMetazoa"/>
        </authorList>
    </citation>
    <scope>IDENTIFICATION</scope>
</reference>
<proteinExistence type="predicted"/>
<gene>
    <name evidence="1" type="ORF">ZHAS_00004893</name>
</gene>
<reference evidence="1 3" key="1">
    <citation type="journal article" date="2014" name="BMC Genomics">
        <title>Genome sequence of Anopheles sinensis provides insight into genetics basis of mosquito competence for malaria parasites.</title>
        <authorList>
            <person name="Zhou D."/>
            <person name="Zhang D."/>
            <person name="Ding G."/>
            <person name="Shi L."/>
            <person name="Hou Q."/>
            <person name="Ye Y."/>
            <person name="Xu Y."/>
            <person name="Zhou H."/>
            <person name="Xiong C."/>
            <person name="Li S."/>
            <person name="Yu J."/>
            <person name="Hong S."/>
            <person name="Yu X."/>
            <person name="Zou P."/>
            <person name="Chen C."/>
            <person name="Chang X."/>
            <person name="Wang W."/>
            <person name="Lv Y."/>
            <person name="Sun Y."/>
            <person name="Ma L."/>
            <person name="Shen B."/>
            <person name="Zhu C."/>
        </authorList>
    </citation>
    <scope>NUCLEOTIDE SEQUENCE [LARGE SCALE GENOMIC DNA]</scope>
</reference>
<protein>
    <submittedName>
        <fullName evidence="1 2">C4-dicarboxylate transport sensor protein</fullName>
    </submittedName>
</protein>
<evidence type="ECO:0000313" key="1">
    <source>
        <dbReference type="EMBL" id="KFB37618.1"/>
    </source>
</evidence>
<accession>A0A084VI24</accession>
<evidence type="ECO:0000313" key="2">
    <source>
        <dbReference type="EnsemblMetazoa" id="ASIC004893-PA"/>
    </source>
</evidence>
<dbReference type="EMBL" id="ATLV01013264">
    <property type="status" value="NOT_ANNOTATED_CDS"/>
    <property type="molecule type" value="Genomic_DNA"/>
</dbReference>
<dbReference type="VEuPathDB" id="VectorBase:ASIC004893"/>
<organism evidence="1">
    <name type="scientific">Anopheles sinensis</name>
    <name type="common">Mosquito</name>
    <dbReference type="NCBI Taxonomy" id="74873"/>
    <lineage>
        <taxon>Eukaryota</taxon>
        <taxon>Metazoa</taxon>
        <taxon>Ecdysozoa</taxon>
        <taxon>Arthropoda</taxon>
        <taxon>Hexapoda</taxon>
        <taxon>Insecta</taxon>
        <taxon>Pterygota</taxon>
        <taxon>Neoptera</taxon>
        <taxon>Endopterygota</taxon>
        <taxon>Diptera</taxon>
        <taxon>Nematocera</taxon>
        <taxon>Culicoidea</taxon>
        <taxon>Culicidae</taxon>
        <taxon>Anophelinae</taxon>
        <taxon>Anopheles</taxon>
    </lineage>
</organism>
<keyword evidence="3" id="KW-1185">Reference proteome</keyword>
<evidence type="ECO:0000313" key="3">
    <source>
        <dbReference type="Proteomes" id="UP000030765"/>
    </source>
</evidence>
<dbReference type="EnsemblMetazoa" id="ASIC004893-RA">
    <property type="protein sequence ID" value="ASIC004893-PA"/>
    <property type="gene ID" value="ASIC004893"/>
</dbReference>
<sequence length="102" mass="11889">MCHLSRNVTSGEQLWLRPEASWEKRYPRGSRPVRVILEDLEPFFEQRKKGYSTTINALTERQALPHFGKLPPIEPKANDRVVLRAKPAPRVVFILDRAARFH</sequence>
<dbReference type="EMBL" id="KE524849">
    <property type="protein sequence ID" value="KFB37618.1"/>
    <property type="molecule type" value="Genomic_DNA"/>
</dbReference>
<name>A0A084VI24_ANOSI</name>
<dbReference type="Proteomes" id="UP000030765">
    <property type="component" value="Unassembled WGS sequence"/>
</dbReference>
<dbReference type="AlphaFoldDB" id="A0A084VI24"/>